<accession>A0A6G1CET3</accession>
<sequence>MCREKRRRVGAWGANRVQGGTEAGELGAGRGRRRWAGASQGERGSRQPGPRDGTGKAGQAELLAPSGAIERVKGPKEDEQEREYQKGGEKNKRRKGELEEK</sequence>
<proteinExistence type="predicted"/>
<dbReference type="EMBL" id="SPHZ02000009">
    <property type="protein sequence ID" value="KAF0898274.1"/>
    <property type="molecule type" value="Genomic_DNA"/>
</dbReference>
<evidence type="ECO:0000256" key="1">
    <source>
        <dbReference type="SAM" id="MobiDB-lite"/>
    </source>
</evidence>
<dbReference type="AlphaFoldDB" id="A0A6G1CET3"/>
<protein>
    <submittedName>
        <fullName evidence="2">Uncharacterized protein</fullName>
    </submittedName>
</protein>
<gene>
    <name evidence="2" type="ORF">E2562_005857</name>
</gene>
<comment type="caution">
    <text evidence="2">The sequence shown here is derived from an EMBL/GenBank/DDBJ whole genome shotgun (WGS) entry which is preliminary data.</text>
</comment>
<organism evidence="2 3">
    <name type="scientific">Oryza meyeriana var. granulata</name>
    <dbReference type="NCBI Taxonomy" id="110450"/>
    <lineage>
        <taxon>Eukaryota</taxon>
        <taxon>Viridiplantae</taxon>
        <taxon>Streptophyta</taxon>
        <taxon>Embryophyta</taxon>
        <taxon>Tracheophyta</taxon>
        <taxon>Spermatophyta</taxon>
        <taxon>Magnoliopsida</taxon>
        <taxon>Liliopsida</taxon>
        <taxon>Poales</taxon>
        <taxon>Poaceae</taxon>
        <taxon>BOP clade</taxon>
        <taxon>Oryzoideae</taxon>
        <taxon>Oryzeae</taxon>
        <taxon>Oryzinae</taxon>
        <taxon>Oryza</taxon>
        <taxon>Oryza meyeriana</taxon>
    </lineage>
</organism>
<reference evidence="2 3" key="1">
    <citation type="submission" date="2019-11" db="EMBL/GenBank/DDBJ databases">
        <title>Whole genome sequence of Oryza granulata.</title>
        <authorList>
            <person name="Li W."/>
        </authorList>
    </citation>
    <scope>NUCLEOTIDE SEQUENCE [LARGE SCALE GENOMIC DNA]</scope>
    <source>
        <strain evidence="3">cv. Menghai</strain>
        <tissue evidence="2">Leaf</tissue>
    </source>
</reference>
<dbReference type="Proteomes" id="UP000479710">
    <property type="component" value="Unassembled WGS sequence"/>
</dbReference>
<keyword evidence="3" id="KW-1185">Reference proteome</keyword>
<feature type="compositionally biased region" description="Basic and acidic residues" evidence="1">
    <location>
        <begin position="70"/>
        <end position="101"/>
    </location>
</feature>
<evidence type="ECO:0000313" key="2">
    <source>
        <dbReference type="EMBL" id="KAF0898274.1"/>
    </source>
</evidence>
<name>A0A6G1CET3_9ORYZ</name>
<evidence type="ECO:0000313" key="3">
    <source>
        <dbReference type="Proteomes" id="UP000479710"/>
    </source>
</evidence>
<feature type="region of interest" description="Disordered" evidence="1">
    <location>
        <begin position="1"/>
        <end position="101"/>
    </location>
</feature>